<reference evidence="5" key="1">
    <citation type="submission" date="2021-12" db="EMBL/GenBank/DDBJ databases">
        <authorList>
            <person name="King R."/>
        </authorList>
    </citation>
    <scope>NUCLEOTIDE SEQUENCE</scope>
</reference>
<keyword evidence="3" id="KW-1133">Transmembrane helix</keyword>
<dbReference type="Gene3D" id="2.10.25.10">
    <property type="entry name" value="Laminin"/>
    <property type="match status" value="2"/>
</dbReference>
<sequence>MLQFVIYNRRFSIKKVIQRLVVMLLVFILFGLMTHSLGSSSCGTDTQPPKCPITVECRPTCAKPIPDACLIAATPEPATSNVDGCQCLEGYILTDVNGKCVRIEECPRNQSCNGDPHAVIRSRPWACRPTCSQPNSMNNCSFTSMPVGCECESGYILNEDYGKCIKVEECPGKLNIITPRVFVICIYFCVTFPALNYFLYHQHMI</sequence>
<dbReference type="InterPro" id="IPR051368">
    <property type="entry name" value="SerProtInhib-TIL_Domain"/>
</dbReference>
<accession>A0A9N9R0I8</accession>
<dbReference type="PANTHER" id="PTHR23259:SF70">
    <property type="entry name" value="ACCESSORY GLAND PROTEIN ACP62F-RELATED"/>
    <property type="match status" value="1"/>
</dbReference>
<dbReference type="GO" id="GO:0030414">
    <property type="term" value="F:peptidase inhibitor activity"/>
    <property type="evidence" value="ECO:0007669"/>
    <property type="project" value="UniProtKB-KW"/>
</dbReference>
<dbReference type="InterPro" id="IPR036084">
    <property type="entry name" value="Ser_inhib-like_sf"/>
</dbReference>
<dbReference type="EMBL" id="OU893348">
    <property type="protein sequence ID" value="CAG9787141.1"/>
    <property type="molecule type" value="Genomic_DNA"/>
</dbReference>
<dbReference type="PANTHER" id="PTHR23259">
    <property type="entry name" value="RIDDLE"/>
    <property type="match status" value="1"/>
</dbReference>
<evidence type="ECO:0000259" key="4">
    <source>
        <dbReference type="Pfam" id="PF01826"/>
    </source>
</evidence>
<evidence type="ECO:0000313" key="5">
    <source>
        <dbReference type="EMBL" id="CAG9787141.1"/>
    </source>
</evidence>
<dbReference type="CDD" id="cd19941">
    <property type="entry name" value="TIL"/>
    <property type="match status" value="2"/>
</dbReference>
<keyword evidence="6" id="KW-1185">Reference proteome</keyword>
<proteinExistence type="predicted"/>
<protein>
    <recommendedName>
        <fullName evidence="4">TIL domain-containing protein</fullName>
    </recommendedName>
</protein>
<evidence type="ECO:0000313" key="6">
    <source>
        <dbReference type="Proteomes" id="UP001153714"/>
    </source>
</evidence>
<keyword evidence="3" id="KW-0472">Membrane</keyword>
<keyword evidence="2" id="KW-1015">Disulfide bond</keyword>
<feature type="domain" description="TIL" evidence="4">
    <location>
        <begin position="126"/>
        <end position="170"/>
    </location>
</feature>
<dbReference type="Proteomes" id="UP001153714">
    <property type="component" value="Chromosome 17"/>
</dbReference>
<evidence type="ECO:0000256" key="2">
    <source>
        <dbReference type="ARBA" id="ARBA00023157"/>
    </source>
</evidence>
<dbReference type="SUPFAM" id="SSF57567">
    <property type="entry name" value="Serine protease inhibitors"/>
    <property type="match status" value="2"/>
</dbReference>
<feature type="transmembrane region" description="Helical" evidence="3">
    <location>
        <begin position="181"/>
        <end position="200"/>
    </location>
</feature>
<evidence type="ECO:0000256" key="1">
    <source>
        <dbReference type="ARBA" id="ARBA00022690"/>
    </source>
</evidence>
<dbReference type="AlphaFoldDB" id="A0A9N9R0I8"/>
<gene>
    <name evidence="5" type="ORF">DIATSA_LOCUS5047</name>
</gene>
<dbReference type="InterPro" id="IPR002919">
    <property type="entry name" value="TIL_dom"/>
</dbReference>
<dbReference type="OrthoDB" id="5945029at2759"/>
<keyword evidence="1" id="KW-0646">Protease inhibitor</keyword>
<name>A0A9N9R0I8_9NEOP</name>
<organism evidence="5 6">
    <name type="scientific">Diatraea saccharalis</name>
    <name type="common">sugarcane borer</name>
    <dbReference type="NCBI Taxonomy" id="40085"/>
    <lineage>
        <taxon>Eukaryota</taxon>
        <taxon>Metazoa</taxon>
        <taxon>Ecdysozoa</taxon>
        <taxon>Arthropoda</taxon>
        <taxon>Hexapoda</taxon>
        <taxon>Insecta</taxon>
        <taxon>Pterygota</taxon>
        <taxon>Neoptera</taxon>
        <taxon>Endopterygota</taxon>
        <taxon>Lepidoptera</taxon>
        <taxon>Glossata</taxon>
        <taxon>Ditrysia</taxon>
        <taxon>Pyraloidea</taxon>
        <taxon>Crambidae</taxon>
        <taxon>Crambinae</taxon>
        <taxon>Diatraea</taxon>
    </lineage>
</organism>
<keyword evidence="3" id="KW-0812">Transmembrane</keyword>
<dbReference type="Pfam" id="PF01826">
    <property type="entry name" value="TIL"/>
    <property type="match status" value="1"/>
</dbReference>
<evidence type="ECO:0000256" key="3">
    <source>
        <dbReference type="SAM" id="Phobius"/>
    </source>
</evidence>
<reference evidence="5" key="2">
    <citation type="submission" date="2022-10" db="EMBL/GenBank/DDBJ databases">
        <authorList>
            <consortium name="ENA_rothamsted_submissions"/>
            <consortium name="culmorum"/>
            <person name="King R."/>
        </authorList>
    </citation>
    <scope>NUCLEOTIDE SEQUENCE</scope>
</reference>